<dbReference type="Gene3D" id="3.30.160.60">
    <property type="entry name" value="Classic Zinc Finger"/>
    <property type="match status" value="1"/>
</dbReference>
<accession>A0A8C9XMD6</accession>
<sequence length="364" mass="41936">MASQLEENLCCPICKDIFKEPVLLLCSHSFCKACWEQWWTKKPTRECPVCWKKSPSFDPPRNLNLKNLSEAFTEERDQSRSTDLCKLHSEKLKLFCLDHQQPVCVVCLHSNSHTNHRFSPIDEAAMDYKEGFRELLKPLKEKRELLNDIKGNFDQTAKDIDVQAQDTERQIKDEISMLQKILQKEGQARLAAVREEKKQKSQMIKRKSDALSKELAALSDTVRATELALSAEDLSFLHNYKPAFEKLNGFQLNDPQPIPGGLIDTAKHLNNLPFAIWDSIEKMIPNSRVVHPKTIPELPQRRTAQYVETSADRNALWSDVPPQDRLVSQWQRGTRFEDSTLPVRRLFSHRPPTSSGINLASFFR</sequence>
<dbReference type="SUPFAM" id="SSF57845">
    <property type="entry name" value="B-box zinc-binding domain"/>
    <property type="match status" value="1"/>
</dbReference>
<organism evidence="8 9">
    <name type="scientific">Sander lucioperca</name>
    <name type="common">Pike-perch</name>
    <name type="synonym">Perca lucioperca</name>
    <dbReference type="NCBI Taxonomy" id="283035"/>
    <lineage>
        <taxon>Eukaryota</taxon>
        <taxon>Metazoa</taxon>
        <taxon>Chordata</taxon>
        <taxon>Craniata</taxon>
        <taxon>Vertebrata</taxon>
        <taxon>Euteleostomi</taxon>
        <taxon>Actinopterygii</taxon>
        <taxon>Neopterygii</taxon>
        <taxon>Teleostei</taxon>
        <taxon>Neoteleostei</taxon>
        <taxon>Acanthomorphata</taxon>
        <taxon>Eupercaria</taxon>
        <taxon>Perciformes</taxon>
        <taxon>Percoidei</taxon>
        <taxon>Percidae</taxon>
        <taxon>Luciopercinae</taxon>
        <taxon>Sander</taxon>
    </lineage>
</organism>
<evidence type="ECO:0000313" key="8">
    <source>
        <dbReference type="Ensembl" id="ENSSLUP00000012072.1"/>
    </source>
</evidence>
<dbReference type="Pfam" id="PF00097">
    <property type="entry name" value="zf-C3HC4"/>
    <property type="match status" value="1"/>
</dbReference>
<evidence type="ECO:0000256" key="1">
    <source>
        <dbReference type="ARBA" id="ARBA00008518"/>
    </source>
</evidence>
<evidence type="ECO:0000256" key="5">
    <source>
        <dbReference type="PROSITE-ProRule" id="PRU00024"/>
    </source>
</evidence>
<keyword evidence="9" id="KW-1185">Reference proteome</keyword>
<dbReference type="Gene3D" id="3.30.40.10">
    <property type="entry name" value="Zinc/RING finger domain, C3HC4 (zinc finger)"/>
    <property type="match status" value="1"/>
</dbReference>
<dbReference type="Ensembl" id="ENSSLUT00000012483.1">
    <property type="protein sequence ID" value="ENSSLUP00000012072.1"/>
    <property type="gene ID" value="ENSSLUG00000005747.1"/>
</dbReference>
<evidence type="ECO:0000313" key="9">
    <source>
        <dbReference type="Proteomes" id="UP000694568"/>
    </source>
</evidence>
<evidence type="ECO:0000259" key="6">
    <source>
        <dbReference type="PROSITE" id="PS50089"/>
    </source>
</evidence>
<dbReference type="InterPro" id="IPR000315">
    <property type="entry name" value="Znf_B-box"/>
</dbReference>
<comment type="similarity">
    <text evidence="1">Belongs to the TRIM/RBCC family.</text>
</comment>
<dbReference type="SUPFAM" id="SSF57850">
    <property type="entry name" value="RING/U-box"/>
    <property type="match status" value="1"/>
</dbReference>
<dbReference type="PANTHER" id="PTHR24103">
    <property type="entry name" value="E3 UBIQUITIN-PROTEIN LIGASE TRIM"/>
    <property type="match status" value="1"/>
</dbReference>
<dbReference type="AlphaFoldDB" id="A0A8C9XMD6"/>
<keyword evidence="4" id="KW-0862">Zinc</keyword>
<evidence type="ECO:0000256" key="3">
    <source>
        <dbReference type="ARBA" id="ARBA00022771"/>
    </source>
</evidence>
<proteinExistence type="inferred from homology"/>
<dbReference type="PROSITE" id="PS50089">
    <property type="entry name" value="ZF_RING_2"/>
    <property type="match status" value="1"/>
</dbReference>
<dbReference type="SMART" id="SM00184">
    <property type="entry name" value="RING"/>
    <property type="match status" value="1"/>
</dbReference>
<name>A0A8C9XMD6_SANLU</name>
<reference evidence="8" key="2">
    <citation type="submission" date="2025-09" db="UniProtKB">
        <authorList>
            <consortium name="Ensembl"/>
        </authorList>
    </citation>
    <scope>IDENTIFICATION</scope>
</reference>
<protein>
    <submittedName>
        <fullName evidence="8">Uncharacterized protein</fullName>
    </submittedName>
</protein>
<dbReference type="GO" id="GO:0008270">
    <property type="term" value="F:zinc ion binding"/>
    <property type="evidence" value="ECO:0007669"/>
    <property type="project" value="UniProtKB-KW"/>
</dbReference>
<dbReference type="Pfam" id="PF00643">
    <property type="entry name" value="zf-B_box"/>
    <property type="match status" value="1"/>
</dbReference>
<dbReference type="GeneTree" id="ENSGT00970000193390"/>
<dbReference type="PROSITE" id="PS50119">
    <property type="entry name" value="ZF_BBOX"/>
    <property type="match status" value="1"/>
</dbReference>
<feature type="domain" description="RING-type" evidence="6">
    <location>
        <begin position="11"/>
        <end position="50"/>
    </location>
</feature>
<dbReference type="InterPro" id="IPR050143">
    <property type="entry name" value="TRIM/RBCC"/>
</dbReference>
<evidence type="ECO:0000256" key="4">
    <source>
        <dbReference type="ARBA" id="ARBA00022833"/>
    </source>
</evidence>
<dbReference type="SMART" id="SM00336">
    <property type="entry name" value="BBOX"/>
    <property type="match status" value="1"/>
</dbReference>
<keyword evidence="3 5" id="KW-0863">Zinc-finger</keyword>
<dbReference type="InterPro" id="IPR001841">
    <property type="entry name" value="Znf_RING"/>
</dbReference>
<reference evidence="8" key="1">
    <citation type="submission" date="2025-08" db="UniProtKB">
        <authorList>
            <consortium name="Ensembl"/>
        </authorList>
    </citation>
    <scope>IDENTIFICATION</scope>
</reference>
<dbReference type="Proteomes" id="UP000694568">
    <property type="component" value="Unplaced"/>
</dbReference>
<evidence type="ECO:0000259" key="7">
    <source>
        <dbReference type="PROSITE" id="PS50119"/>
    </source>
</evidence>
<keyword evidence="2" id="KW-0479">Metal-binding</keyword>
<dbReference type="InterPro" id="IPR013083">
    <property type="entry name" value="Znf_RING/FYVE/PHD"/>
</dbReference>
<evidence type="ECO:0000256" key="2">
    <source>
        <dbReference type="ARBA" id="ARBA00022723"/>
    </source>
</evidence>
<feature type="domain" description="B box-type" evidence="7">
    <location>
        <begin position="80"/>
        <end position="121"/>
    </location>
</feature>
<dbReference type="InterPro" id="IPR018957">
    <property type="entry name" value="Znf_C3HC4_RING-type"/>
</dbReference>